<evidence type="ECO:0008006" key="3">
    <source>
        <dbReference type="Google" id="ProtNLM"/>
    </source>
</evidence>
<evidence type="ECO:0000313" key="2">
    <source>
        <dbReference type="Proteomes" id="UP001338125"/>
    </source>
</evidence>
<evidence type="ECO:0000313" key="1">
    <source>
        <dbReference type="EMBL" id="KAK5993620.1"/>
    </source>
</evidence>
<protein>
    <recommendedName>
        <fullName evidence="3">F-box domain-containing protein</fullName>
    </recommendedName>
</protein>
<dbReference type="Proteomes" id="UP001338125">
    <property type="component" value="Unassembled WGS sequence"/>
</dbReference>
<dbReference type="EMBL" id="JAVFKD010000012">
    <property type="protein sequence ID" value="KAK5993620.1"/>
    <property type="molecule type" value="Genomic_DNA"/>
</dbReference>
<gene>
    <name evidence="1" type="ORF">PT974_07054</name>
</gene>
<keyword evidence="2" id="KW-1185">Reference proteome</keyword>
<proteinExistence type="predicted"/>
<sequence length="353" mass="40428">MERVKRQFKWLGQSERRPETPSILLNQTTDVLLQIALHLDDASAICLSLTCKDVFALLDEVKPCCRRNLSSQDRETLLQLLEKDPSIGDKFYFCHHCNKLHPFSVSKKPWVPDGNKLQLRSYLWNRKRQQLVHRHAKSEHALFGYAHARLVMNRHFYGAPCGLPLDILMMDRPICKLKGAGLLDQFTTAKIIDDQLFLTYTQKFTLKTANVSPEELWYIFCNSQLQICNHVDYNRVTRPYNSLVEDTRVDPSANGKIAFPNTEDIRCGFCKHCLTDFEAILHKEGGHGAGSEAWCSVTITSYHQLGRCRMQRNPEALGVFSKNESGMYIRDLILDAPGAIRNRWLDGTEVSGE</sequence>
<accession>A0ABR0SPE4</accession>
<reference evidence="1 2" key="1">
    <citation type="submission" date="2024-01" db="EMBL/GenBank/DDBJ databases">
        <title>Complete genome of Cladobotryum mycophilum ATHUM6906.</title>
        <authorList>
            <person name="Christinaki A.C."/>
            <person name="Myridakis A.I."/>
            <person name="Kouvelis V.N."/>
        </authorList>
    </citation>
    <scope>NUCLEOTIDE SEQUENCE [LARGE SCALE GENOMIC DNA]</scope>
    <source>
        <strain evidence="1 2">ATHUM6906</strain>
    </source>
</reference>
<organism evidence="1 2">
    <name type="scientific">Cladobotryum mycophilum</name>
    <dbReference type="NCBI Taxonomy" id="491253"/>
    <lineage>
        <taxon>Eukaryota</taxon>
        <taxon>Fungi</taxon>
        <taxon>Dikarya</taxon>
        <taxon>Ascomycota</taxon>
        <taxon>Pezizomycotina</taxon>
        <taxon>Sordariomycetes</taxon>
        <taxon>Hypocreomycetidae</taxon>
        <taxon>Hypocreales</taxon>
        <taxon>Hypocreaceae</taxon>
        <taxon>Cladobotryum</taxon>
    </lineage>
</organism>
<name>A0ABR0SPE4_9HYPO</name>
<comment type="caution">
    <text evidence="1">The sequence shown here is derived from an EMBL/GenBank/DDBJ whole genome shotgun (WGS) entry which is preliminary data.</text>
</comment>